<dbReference type="InterPro" id="IPR046554">
    <property type="entry name" value="DUF6708"/>
</dbReference>
<accession>A0A4D6XL07</accession>
<dbReference type="AlphaFoldDB" id="A0A4D6XL07"/>
<sequence>MLAWIATFYLLTPYIRLDLMLPRNEPIRFNRCRQKVYFYHYRFDRIRPLGRKSWGVKPVTYEWNTITAEYYRVYLPMGHGGVVEKVMLSVRAPETGEVIDRLLLADNLEKGKQYWVIARQFMQSGPEELPDFKYAPHDPERDDHPNPFHRLAPKVEWPADMGLESRTAPGSGDQS</sequence>
<name>A0A4D6XL07_PSEPU</name>
<evidence type="ECO:0000313" key="4">
    <source>
        <dbReference type="Proteomes" id="UP000298551"/>
    </source>
</evidence>
<evidence type="ECO:0000256" key="1">
    <source>
        <dbReference type="SAM" id="MobiDB-lite"/>
    </source>
</evidence>
<feature type="compositionally biased region" description="Basic and acidic residues" evidence="1">
    <location>
        <begin position="130"/>
        <end position="146"/>
    </location>
</feature>
<feature type="domain" description="DUF6708" evidence="2">
    <location>
        <begin position="5"/>
        <end position="169"/>
    </location>
</feature>
<evidence type="ECO:0000259" key="2">
    <source>
        <dbReference type="Pfam" id="PF20455"/>
    </source>
</evidence>
<dbReference type="OrthoDB" id="6919094at2"/>
<dbReference type="Proteomes" id="UP000298551">
    <property type="component" value="Chromosome"/>
</dbReference>
<dbReference type="Pfam" id="PF20455">
    <property type="entry name" value="DUF6708"/>
    <property type="match status" value="1"/>
</dbReference>
<gene>
    <name evidence="3" type="ORF">E6B08_11035</name>
</gene>
<organism evidence="3 4">
    <name type="scientific">Pseudomonas putida</name>
    <name type="common">Arthrobacter siderocapsulatus</name>
    <dbReference type="NCBI Taxonomy" id="303"/>
    <lineage>
        <taxon>Bacteria</taxon>
        <taxon>Pseudomonadati</taxon>
        <taxon>Pseudomonadota</taxon>
        <taxon>Gammaproteobacteria</taxon>
        <taxon>Pseudomonadales</taxon>
        <taxon>Pseudomonadaceae</taxon>
        <taxon>Pseudomonas</taxon>
    </lineage>
</organism>
<proteinExistence type="predicted"/>
<protein>
    <recommendedName>
        <fullName evidence="2">DUF6708 domain-containing protein</fullName>
    </recommendedName>
</protein>
<reference evidence="4" key="1">
    <citation type="submission" date="2019-04" db="EMBL/GenBank/DDBJ databases">
        <title>Genome sequence of Pseudomonas putida 1290, an auxin catabolizing strain.</title>
        <authorList>
            <person name="Laird T.S."/>
            <person name="Leveau J.H.J."/>
        </authorList>
    </citation>
    <scope>NUCLEOTIDE SEQUENCE [LARGE SCALE GENOMIC DNA]</scope>
    <source>
        <strain evidence="4">1290</strain>
    </source>
</reference>
<dbReference type="EMBL" id="CP039371">
    <property type="protein sequence ID" value="QCI15448.1"/>
    <property type="molecule type" value="Genomic_DNA"/>
</dbReference>
<feature type="region of interest" description="Disordered" evidence="1">
    <location>
        <begin position="128"/>
        <end position="175"/>
    </location>
</feature>
<evidence type="ECO:0000313" key="3">
    <source>
        <dbReference type="EMBL" id="QCI15448.1"/>
    </source>
</evidence>